<keyword evidence="2" id="KW-1185">Reference proteome</keyword>
<name>A0A975UBJ3_9VIBR</name>
<evidence type="ECO:0000313" key="2">
    <source>
        <dbReference type="Proteomes" id="UP000694232"/>
    </source>
</evidence>
<gene>
    <name evidence="1" type="ORF">KNV97_06915</name>
</gene>
<accession>A0A975UBJ3</accession>
<evidence type="ECO:0000313" key="1">
    <source>
        <dbReference type="EMBL" id="QXO18036.1"/>
    </source>
</evidence>
<protein>
    <submittedName>
        <fullName evidence="1">Uncharacterized protein</fullName>
    </submittedName>
</protein>
<dbReference type="KEGG" id="vos:KNV97_06915"/>
<proteinExistence type="predicted"/>
<dbReference type="EMBL" id="CP076643">
    <property type="protein sequence ID" value="QXO18036.1"/>
    <property type="molecule type" value="Genomic_DNA"/>
</dbReference>
<dbReference type="AlphaFoldDB" id="A0A975UBJ3"/>
<dbReference type="Proteomes" id="UP000694232">
    <property type="component" value="Chromosome 1"/>
</dbReference>
<sequence length="57" mass="6436">MKTLPDMVFAQRSGVYFAKQQGMMMWSMCIIKVGTLIAINSSVTVSSIKEAQYGYFF</sequence>
<reference evidence="1" key="1">
    <citation type="submission" date="2021-06" db="EMBL/GenBank/DDBJ databases">
        <title>Vibrio nov. sp., novel gut bacterium isolated from Yellow Sea oyster.</title>
        <authorList>
            <person name="Muhammad N."/>
            <person name="Nguyen T.H."/>
            <person name="Lee Y.-J."/>
            <person name="Ko J."/>
            <person name="Kim S.-G."/>
        </authorList>
    </citation>
    <scope>NUCLEOTIDE SEQUENCE</scope>
    <source>
        <strain evidence="1">OG9-811</strain>
    </source>
</reference>
<dbReference type="RefSeq" id="WP_218562785.1">
    <property type="nucleotide sequence ID" value="NZ_CP076643.1"/>
</dbReference>
<organism evidence="1 2">
    <name type="scientific">Vibrio ostreae</name>
    <dbReference type="NCBI Taxonomy" id="2841925"/>
    <lineage>
        <taxon>Bacteria</taxon>
        <taxon>Pseudomonadati</taxon>
        <taxon>Pseudomonadota</taxon>
        <taxon>Gammaproteobacteria</taxon>
        <taxon>Vibrionales</taxon>
        <taxon>Vibrionaceae</taxon>
        <taxon>Vibrio</taxon>
    </lineage>
</organism>